<reference evidence="3 4" key="1">
    <citation type="submission" date="2014-12" db="EMBL/GenBank/DDBJ databases">
        <title>Draft genome sequences of 29 type strains of Enterococci.</title>
        <authorList>
            <person name="Zhong Z."/>
            <person name="Sun Z."/>
            <person name="Liu W."/>
            <person name="Zhang W."/>
            <person name="Zhang H."/>
        </authorList>
    </citation>
    <scope>NUCLEOTIDE SEQUENCE [LARGE SCALE GENOMIC DNA]</scope>
    <source>
        <strain evidence="3 4">DSM 17690</strain>
    </source>
</reference>
<dbReference type="RefSeq" id="WP_281246341.1">
    <property type="nucleotide sequence ID" value="NZ_JBHSHF010000004.1"/>
</dbReference>
<dbReference type="InterPro" id="IPR000683">
    <property type="entry name" value="Gfo/Idh/MocA-like_OxRdtase_N"/>
</dbReference>
<evidence type="ECO:0000259" key="2">
    <source>
        <dbReference type="Pfam" id="PF01408"/>
    </source>
</evidence>
<dbReference type="GO" id="GO:0016491">
    <property type="term" value="F:oxidoreductase activity"/>
    <property type="evidence" value="ECO:0007669"/>
    <property type="project" value="UniProtKB-KW"/>
</dbReference>
<keyword evidence="4" id="KW-1185">Reference proteome</keyword>
<dbReference type="STRING" id="328396.RU93_GL001586"/>
<organism evidence="3 4">
    <name type="scientific">Enterococcus aquimarinus</name>
    <dbReference type="NCBI Taxonomy" id="328396"/>
    <lineage>
        <taxon>Bacteria</taxon>
        <taxon>Bacillati</taxon>
        <taxon>Bacillota</taxon>
        <taxon>Bacilli</taxon>
        <taxon>Lactobacillales</taxon>
        <taxon>Enterococcaceae</taxon>
        <taxon>Enterococcus</taxon>
    </lineage>
</organism>
<accession>A0A1L8QN16</accession>
<dbReference type="Proteomes" id="UP000182149">
    <property type="component" value="Unassembled WGS sequence"/>
</dbReference>
<keyword evidence="1" id="KW-0560">Oxidoreductase</keyword>
<sequence>METVKIGIVGVGNIGSFHMRNVLGGELKNAELVALCDSNPEKLDRIQEQYGDQFKLYDDVDNLLADPEVDAIIISTPHYDHPVIAIKGLQAGKHVLVEKPAGVYTKKVREMIEESEKHPELSLSLVYNQRMNPTYQKAKELVESGQIGELRRTNWIITNWYPPKHLLN</sequence>
<feature type="domain" description="Gfo/Idh/MocA-like oxidoreductase N-terminal" evidence="2">
    <location>
        <begin position="4"/>
        <end position="119"/>
    </location>
</feature>
<evidence type="ECO:0000256" key="1">
    <source>
        <dbReference type="ARBA" id="ARBA00023002"/>
    </source>
</evidence>
<dbReference type="InterPro" id="IPR050463">
    <property type="entry name" value="Gfo/Idh/MocA_oxidrdct_glycsds"/>
</dbReference>
<dbReference type="Pfam" id="PF01408">
    <property type="entry name" value="GFO_IDH_MocA"/>
    <property type="match status" value="1"/>
</dbReference>
<dbReference type="PANTHER" id="PTHR43818:SF11">
    <property type="entry name" value="BCDNA.GH03377"/>
    <property type="match status" value="1"/>
</dbReference>
<dbReference type="EMBL" id="JXKD01000031">
    <property type="protein sequence ID" value="OJG08816.1"/>
    <property type="molecule type" value="Genomic_DNA"/>
</dbReference>
<name>A0A1L8QN16_9ENTE</name>
<proteinExistence type="predicted"/>
<evidence type="ECO:0000313" key="4">
    <source>
        <dbReference type="Proteomes" id="UP000182149"/>
    </source>
</evidence>
<dbReference type="InterPro" id="IPR036291">
    <property type="entry name" value="NAD(P)-bd_dom_sf"/>
</dbReference>
<dbReference type="SUPFAM" id="SSF51735">
    <property type="entry name" value="NAD(P)-binding Rossmann-fold domains"/>
    <property type="match status" value="1"/>
</dbReference>
<dbReference type="GO" id="GO:0000166">
    <property type="term" value="F:nucleotide binding"/>
    <property type="evidence" value="ECO:0007669"/>
    <property type="project" value="InterPro"/>
</dbReference>
<evidence type="ECO:0000313" key="3">
    <source>
        <dbReference type="EMBL" id="OJG08816.1"/>
    </source>
</evidence>
<protein>
    <recommendedName>
        <fullName evidence="2">Gfo/Idh/MocA-like oxidoreductase N-terminal domain-containing protein</fullName>
    </recommendedName>
</protein>
<dbReference type="AlphaFoldDB" id="A0A1L8QN16"/>
<dbReference type="PANTHER" id="PTHR43818">
    <property type="entry name" value="BCDNA.GH03377"/>
    <property type="match status" value="1"/>
</dbReference>
<gene>
    <name evidence="3" type="ORF">RU93_GL001586</name>
</gene>
<dbReference type="Gene3D" id="3.40.50.720">
    <property type="entry name" value="NAD(P)-binding Rossmann-like Domain"/>
    <property type="match status" value="1"/>
</dbReference>
<comment type="caution">
    <text evidence="3">The sequence shown here is derived from an EMBL/GenBank/DDBJ whole genome shotgun (WGS) entry which is preliminary data.</text>
</comment>